<reference evidence="3 4" key="1">
    <citation type="submission" date="2019-10" db="EMBL/GenBank/DDBJ databases">
        <title>Streptomyces sp. strain GY16 isolated from leaves of Broussonetia papyrifera.</title>
        <authorList>
            <person name="Mo P."/>
        </authorList>
    </citation>
    <scope>NUCLEOTIDE SEQUENCE [LARGE SCALE GENOMIC DNA]</scope>
    <source>
        <strain evidence="3 4">GY16</strain>
    </source>
</reference>
<keyword evidence="2" id="KW-0472">Membrane</keyword>
<keyword evidence="4" id="KW-1185">Reference proteome</keyword>
<dbReference type="Proteomes" id="UP000327294">
    <property type="component" value="Chromosome"/>
</dbReference>
<evidence type="ECO:0000313" key="3">
    <source>
        <dbReference type="EMBL" id="QFR00706.1"/>
    </source>
</evidence>
<keyword evidence="2" id="KW-1133">Transmembrane helix</keyword>
<feature type="region of interest" description="Disordered" evidence="1">
    <location>
        <begin position="84"/>
        <end position="113"/>
    </location>
</feature>
<dbReference type="AlphaFoldDB" id="A0A5P8KBR6"/>
<dbReference type="EMBL" id="CP045096">
    <property type="protein sequence ID" value="QFR00706.1"/>
    <property type="molecule type" value="Genomic_DNA"/>
</dbReference>
<evidence type="ECO:0000313" key="4">
    <source>
        <dbReference type="Proteomes" id="UP000327294"/>
    </source>
</evidence>
<keyword evidence="2" id="KW-0812">Transmembrane</keyword>
<proteinExistence type="predicted"/>
<accession>A0A5P8KBR6</accession>
<name>A0A5P8KBR6_9ACTN</name>
<organism evidence="3 4">
    <name type="scientific">Streptomyces phaeolivaceus</name>
    <dbReference type="NCBI Taxonomy" id="2653200"/>
    <lineage>
        <taxon>Bacteria</taxon>
        <taxon>Bacillati</taxon>
        <taxon>Actinomycetota</taxon>
        <taxon>Actinomycetes</taxon>
        <taxon>Kitasatosporales</taxon>
        <taxon>Streptomycetaceae</taxon>
        <taxon>Streptomyces</taxon>
    </lineage>
</organism>
<feature type="transmembrane region" description="Helical" evidence="2">
    <location>
        <begin position="12"/>
        <end position="34"/>
    </location>
</feature>
<dbReference type="RefSeq" id="WP_152172036.1">
    <property type="nucleotide sequence ID" value="NZ_CP045096.1"/>
</dbReference>
<gene>
    <name evidence="3" type="ORF">F9278_36105</name>
</gene>
<sequence length="113" mass="12240">MSEGTGVPAVDVLVIWALAAVAIAGLIALVWRVWRGVRRIVDRLDDLADDWNGTPARPGVLARPGVMARLHGIEERVAAVEHELQPNSGASLRDAVDRVDRRTRTLAPDTDTS</sequence>
<evidence type="ECO:0000256" key="1">
    <source>
        <dbReference type="SAM" id="MobiDB-lite"/>
    </source>
</evidence>
<feature type="compositionally biased region" description="Basic and acidic residues" evidence="1">
    <location>
        <begin position="94"/>
        <end position="103"/>
    </location>
</feature>
<protein>
    <recommendedName>
        <fullName evidence="5">DUF2746 domain-containing protein</fullName>
    </recommendedName>
</protein>
<evidence type="ECO:0000256" key="2">
    <source>
        <dbReference type="SAM" id="Phobius"/>
    </source>
</evidence>
<dbReference type="KEGG" id="sphv:F9278_36105"/>
<evidence type="ECO:0008006" key="5">
    <source>
        <dbReference type="Google" id="ProtNLM"/>
    </source>
</evidence>